<reference evidence="7 8" key="1">
    <citation type="submission" date="2022-01" db="EMBL/GenBank/DDBJ databases">
        <title>Whole genome-based taxonomy of the Shewanellaceae.</title>
        <authorList>
            <person name="Martin-Rodriguez A.J."/>
        </authorList>
    </citation>
    <scope>NUCLEOTIDE SEQUENCE [LARGE SCALE GENOMIC DNA]</scope>
    <source>
        <strain evidence="7 8">DSM 24955</strain>
    </source>
</reference>
<evidence type="ECO:0000313" key="7">
    <source>
        <dbReference type="EMBL" id="MCL1045036.1"/>
    </source>
</evidence>
<evidence type="ECO:0000256" key="1">
    <source>
        <dbReference type="ARBA" id="ARBA00004613"/>
    </source>
</evidence>
<feature type="compositionally biased region" description="Acidic residues" evidence="4">
    <location>
        <begin position="477"/>
        <end position="503"/>
    </location>
</feature>
<feature type="region of interest" description="Disordered" evidence="4">
    <location>
        <begin position="467"/>
        <end position="503"/>
    </location>
</feature>
<dbReference type="InterPro" id="IPR028974">
    <property type="entry name" value="TSP_type-3_rpt"/>
</dbReference>
<sequence>MKYKVITMTAVAYAVCSFMANAEERVADANNIEQIIEWASDGVTTQITFPSGVYEFSNQLKINNNNLMLNGTDKDSVILKLVEAKQSLINATGNNLVISNLTLDGNNLQKSFGHRIFFFNRSEGHRFDNVIFKQSLQDAISAPQGWATEGLEVRNSEFINIKGYAIHIFNRNTLKRGGDVISSIKPVIIESSTFREGYGVGVVLDAGNDRTHDYTDEDGNRVGRRYTESVNMNGSIIDNNIFEKSTKFHFSGVQASHFTLSNNTFLGITDDAPSGANGIHFEQFTSDMEIYDNEFYMDDTIAKAVPYISIAATEGHKRVFQETDSSTYPTWTYKVDGSNERRASTSCASTGHIDKSCKRDVHAYGPKNIYIAGNYFHESEMITDYVAIKEGENIQIGARKDGSIALNTFAGGTEYSRKITLSGHDEGNCDVVIHPGQNVSLGNVIFKGVSFDSSACLETKPIIVNDTVIGGDKNPDEGDDNSDADFDEDGIPNNVDPDDDNDGIADDVDAFPFNIKYAAAAAEFRFDVIADADVDSSRADSNLGTPAALKLFVDRRHSYLKFNITGIDDVSGDIITSKLWQFNRVAKPIIGNINIFESDNNWEELTVTWNAKHDLDNLITSVEVDGTSSQFSADINVTSDGVYTYGINADVDGQLNSKEATGGQYGAFIEIVKAVPSADFDQDGLPDLVDIDDDNDGVNDEVDLFPFDAHESKDFDQDGVGDNSDLDDDNDNVDDSADVFPFDATEWADFDADGLGDNADLDDDNDGVNDEIDFLPYDNQIGILGDIDGDFDLDVRDLIAFIHGVVTGSVTHYAYDFNADNIVNHRDIRGFVKLVHNNRDHP</sequence>
<evidence type="ECO:0000256" key="4">
    <source>
        <dbReference type="SAM" id="MobiDB-lite"/>
    </source>
</evidence>
<dbReference type="InterPro" id="IPR018247">
    <property type="entry name" value="EF_Hand_1_Ca_BS"/>
</dbReference>
<dbReference type="PROSITE" id="PS00018">
    <property type="entry name" value="EF_HAND_1"/>
    <property type="match status" value="1"/>
</dbReference>
<keyword evidence="2" id="KW-0964">Secreted</keyword>
<keyword evidence="8" id="KW-1185">Reference proteome</keyword>
<proteinExistence type="predicted"/>
<gene>
    <name evidence="7" type="ORF">L2737_06785</name>
</gene>
<dbReference type="SUPFAM" id="SSF51126">
    <property type="entry name" value="Pectin lyase-like"/>
    <property type="match status" value="1"/>
</dbReference>
<comment type="caution">
    <text evidence="7">The sequence shown here is derived from an EMBL/GenBank/DDBJ whole genome shotgun (WGS) entry which is preliminary data.</text>
</comment>
<comment type="subcellular location">
    <subcellularLocation>
        <location evidence="1">Secreted</location>
    </subcellularLocation>
</comment>
<protein>
    <recommendedName>
        <fullName evidence="6">Carbohydrate-binding module family 96 domain-containing protein</fullName>
    </recommendedName>
</protein>
<dbReference type="RefSeq" id="WP_248955232.1">
    <property type="nucleotide sequence ID" value="NZ_JAKIKU010000003.1"/>
</dbReference>
<dbReference type="Proteomes" id="UP001202134">
    <property type="component" value="Unassembled WGS sequence"/>
</dbReference>
<feature type="signal peptide" evidence="5">
    <location>
        <begin position="1"/>
        <end position="22"/>
    </location>
</feature>
<dbReference type="InterPro" id="IPR011050">
    <property type="entry name" value="Pectin_lyase_fold/virulence"/>
</dbReference>
<dbReference type="EMBL" id="JAKIKU010000003">
    <property type="protein sequence ID" value="MCL1045036.1"/>
    <property type="molecule type" value="Genomic_DNA"/>
</dbReference>
<dbReference type="SMART" id="SM00710">
    <property type="entry name" value="PbH1"/>
    <property type="match status" value="5"/>
</dbReference>
<evidence type="ECO:0000259" key="6">
    <source>
        <dbReference type="Pfam" id="PF24517"/>
    </source>
</evidence>
<dbReference type="InterPro" id="IPR006626">
    <property type="entry name" value="PbH1"/>
</dbReference>
<organism evidence="7 8">
    <name type="scientific">Shewanella electrodiphila</name>
    <dbReference type="NCBI Taxonomy" id="934143"/>
    <lineage>
        <taxon>Bacteria</taxon>
        <taxon>Pseudomonadati</taxon>
        <taxon>Pseudomonadota</taxon>
        <taxon>Gammaproteobacteria</taxon>
        <taxon>Alteromonadales</taxon>
        <taxon>Shewanellaceae</taxon>
        <taxon>Shewanella</taxon>
    </lineage>
</organism>
<dbReference type="InterPro" id="IPR055372">
    <property type="entry name" value="CBM96"/>
</dbReference>
<evidence type="ECO:0000256" key="2">
    <source>
        <dbReference type="ARBA" id="ARBA00022525"/>
    </source>
</evidence>
<name>A0ABT0KMF5_9GAMM</name>
<feature type="chain" id="PRO_5047017918" description="Carbohydrate-binding module family 96 domain-containing protein" evidence="5">
    <location>
        <begin position="23"/>
        <end position="842"/>
    </location>
</feature>
<feature type="domain" description="Carbohydrate-binding module family 96" evidence="6">
    <location>
        <begin position="525"/>
        <end position="636"/>
    </location>
</feature>
<keyword evidence="3 5" id="KW-0732">Signal</keyword>
<dbReference type="Gene3D" id="4.10.1080.10">
    <property type="entry name" value="TSP type-3 repeat"/>
    <property type="match status" value="1"/>
</dbReference>
<evidence type="ECO:0000256" key="3">
    <source>
        <dbReference type="ARBA" id="ARBA00022729"/>
    </source>
</evidence>
<dbReference type="SUPFAM" id="SSF103647">
    <property type="entry name" value="TSP type-3 repeat"/>
    <property type="match status" value="1"/>
</dbReference>
<feature type="region of interest" description="Disordered" evidence="4">
    <location>
        <begin position="711"/>
        <end position="731"/>
    </location>
</feature>
<dbReference type="Pfam" id="PF24517">
    <property type="entry name" value="CBM96"/>
    <property type="match status" value="1"/>
</dbReference>
<accession>A0ABT0KMF5</accession>
<evidence type="ECO:0000313" key="8">
    <source>
        <dbReference type="Proteomes" id="UP001202134"/>
    </source>
</evidence>
<evidence type="ECO:0000256" key="5">
    <source>
        <dbReference type="SAM" id="SignalP"/>
    </source>
</evidence>